<protein>
    <submittedName>
        <fullName evidence="2">Uncharacterized protein</fullName>
    </submittedName>
</protein>
<accession>H0ELU8</accession>
<dbReference type="Proteomes" id="UP000005446">
    <property type="component" value="Unassembled WGS sequence"/>
</dbReference>
<dbReference type="OrthoDB" id="10016939at2759"/>
<dbReference type="HOGENOM" id="CLU_220108_0_0_1"/>
<evidence type="ECO:0000256" key="1">
    <source>
        <dbReference type="SAM" id="MobiDB-lite"/>
    </source>
</evidence>
<dbReference type="EMBL" id="AGUE01000080">
    <property type="protein sequence ID" value="EHL00485.1"/>
    <property type="molecule type" value="Genomic_DNA"/>
</dbReference>
<feature type="region of interest" description="Disordered" evidence="1">
    <location>
        <begin position="1"/>
        <end position="38"/>
    </location>
</feature>
<sequence>MVELVEVEDESFESKQAGPEENEDDYYTDTGAPLCAKD</sequence>
<gene>
    <name evidence="2" type="ORF">M7I_3570</name>
</gene>
<keyword evidence="3" id="KW-1185">Reference proteome</keyword>
<feature type="compositionally biased region" description="Acidic residues" evidence="1">
    <location>
        <begin position="1"/>
        <end position="11"/>
    </location>
</feature>
<proteinExistence type="predicted"/>
<dbReference type="InParanoid" id="H0ELU8"/>
<reference evidence="2 3" key="1">
    <citation type="journal article" date="2012" name="Eukaryot. Cell">
        <title>Genome sequence of the fungus Glarea lozoyensis: the first genome sequence of a species from the Helotiaceae family.</title>
        <authorList>
            <person name="Youssar L."/>
            <person name="Gruening B.A."/>
            <person name="Erxleben A."/>
            <person name="Guenther S."/>
            <person name="Huettel W."/>
        </authorList>
    </citation>
    <scope>NUCLEOTIDE SEQUENCE [LARGE SCALE GENOMIC DNA]</scope>
    <source>
        <strain evidence="3">ATCC 74030 / MF5533</strain>
    </source>
</reference>
<evidence type="ECO:0000313" key="3">
    <source>
        <dbReference type="Proteomes" id="UP000005446"/>
    </source>
</evidence>
<organism evidence="2 3">
    <name type="scientific">Glarea lozoyensis (strain ATCC 74030 / MF5533)</name>
    <dbReference type="NCBI Taxonomy" id="1104152"/>
    <lineage>
        <taxon>Eukaryota</taxon>
        <taxon>Fungi</taxon>
        <taxon>Dikarya</taxon>
        <taxon>Ascomycota</taxon>
        <taxon>Pezizomycotina</taxon>
        <taxon>Leotiomycetes</taxon>
        <taxon>Helotiales</taxon>
        <taxon>Helotiaceae</taxon>
        <taxon>Glarea</taxon>
    </lineage>
</organism>
<dbReference type="AlphaFoldDB" id="H0ELU8"/>
<evidence type="ECO:0000313" key="2">
    <source>
        <dbReference type="EMBL" id="EHL00485.1"/>
    </source>
</evidence>
<name>H0ELU8_GLAL7</name>
<comment type="caution">
    <text evidence="2">The sequence shown here is derived from an EMBL/GenBank/DDBJ whole genome shotgun (WGS) entry which is preliminary data.</text>
</comment>